<dbReference type="Gene3D" id="3.40.50.620">
    <property type="entry name" value="HUPs"/>
    <property type="match status" value="1"/>
</dbReference>
<sequence length="157" mass="16800">MTNLNLDIEPTQFKNILVGVDESEQGYTALAHAIHQASEDDAKLSIVSVLEMGDLSTIDALRLESVVAKRNEIQANLEKYKAYAIAKGADNVETYFADGAKAGEIIVKEIAPKIGADLIIVGAHSKKGFWGTLGSQAAYVARNAAVSSMIARHQTQA</sequence>
<evidence type="ECO:0000256" key="1">
    <source>
        <dbReference type="ARBA" id="ARBA00008791"/>
    </source>
</evidence>
<gene>
    <name evidence="3" type="ORF">C5L23_000984</name>
</gene>
<dbReference type="Proteomes" id="UP000295681">
    <property type="component" value="Unassembled WGS sequence"/>
</dbReference>
<dbReference type="PANTHER" id="PTHR46268:SF6">
    <property type="entry name" value="UNIVERSAL STRESS PROTEIN UP12"/>
    <property type="match status" value="1"/>
</dbReference>
<dbReference type="InterPro" id="IPR014729">
    <property type="entry name" value="Rossmann-like_a/b/a_fold"/>
</dbReference>
<evidence type="ECO:0000259" key="2">
    <source>
        <dbReference type="Pfam" id="PF00582"/>
    </source>
</evidence>
<dbReference type="RefSeq" id="WP_010007244.1">
    <property type="nucleotide sequence ID" value="NZ_JAGYGP010000001.1"/>
</dbReference>
<evidence type="ECO:0000313" key="3">
    <source>
        <dbReference type="EMBL" id="TDG69522.1"/>
    </source>
</evidence>
<dbReference type="EMBL" id="PUFI01000005">
    <property type="protein sequence ID" value="TDG69522.1"/>
    <property type="molecule type" value="Genomic_DNA"/>
</dbReference>
<proteinExistence type="inferred from homology"/>
<comment type="caution">
    <text evidence="3">The sequence shown here is derived from an EMBL/GenBank/DDBJ whole genome shotgun (WGS) entry which is preliminary data.</text>
</comment>
<protein>
    <recommendedName>
        <fullName evidence="2">UspA domain-containing protein</fullName>
    </recommendedName>
</protein>
<dbReference type="InterPro" id="IPR006016">
    <property type="entry name" value="UspA"/>
</dbReference>
<dbReference type="PRINTS" id="PR01438">
    <property type="entry name" value="UNVRSLSTRESS"/>
</dbReference>
<evidence type="ECO:0000313" key="4">
    <source>
        <dbReference type="Proteomes" id="UP000295681"/>
    </source>
</evidence>
<feature type="domain" description="UspA" evidence="2">
    <location>
        <begin position="13"/>
        <end position="151"/>
    </location>
</feature>
<dbReference type="AlphaFoldDB" id="A0A4R5NAK4"/>
<dbReference type="PANTHER" id="PTHR46268">
    <property type="entry name" value="STRESS RESPONSE PROTEIN NHAX"/>
    <property type="match status" value="1"/>
</dbReference>
<dbReference type="SUPFAM" id="SSF52402">
    <property type="entry name" value="Adenine nucleotide alpha hydrolases-like"/>
    <property type="match status" value="1"/>
</dbReference>
<dbReference type="CDD" id="cd00293">
    <property type="entry name" value="USP-like"/>
    <property type="match status" value="1"/>
</dbReference>
<comment type="similarity">
    <text evidence="1">Belongs to the universal stress protein A family.</text>
</comment>
<keyword evidence="4" id="KW-1185">Reference proteome</keyword>
<name>A0A4R5NAK4_9LACO</name>
<dbReference type="Pfam" id="PF00582">
    <property type="entry name" value="Usp"/>
    <property type="match status" value="1"/>
</dbReference>
<accession>A0A4R5NAK4</accession>
<organism evidence="3 4">
    <name type="scientific">Leuconostoc fallax</name>
    <dbReference type="NCBI Taxonomy" id="1251"/>
    <lineage>
        <taxon>Bacteria</taxon>
        <taxon>Bacillati</taxon>
        <taxon>Bacillota</taxon>
        <taxon>Bacilli</taxon>
        <taxon>Lactobacillales</taxon>
        <taxon>Lactobacillaceae</taxon>
        <taxon>Leuconostoc</taxon>
    </lineage>
</organism>
<dbReference type="STRING" id="907931.GCA_000165675_01405"/>
<dbReference type="InterPro" id="IPR006015">
    <property type="entry name" value="Universal_stress_UspA"/>
</dbReference>
<reference evidence="3 4" key="1">
    <citation type="journal article" date="2019" name="Appl. Microbiol. Biotechnol.">
        <title>Uncovering carbohydrate metabolism through a genotype-phenotype association study of 56 lactic acid bacteria genomes.</title>
        <authorList>
            <person name="Buron-Moles G."/>
            <person name="Chailyan A."/>
            <person name="Dolejs I."/>
            <person name="Forster J."/>
            <person name="Miks M.H."/>
        </authorList>
    </citation>
    <scope>NUCLEOTIDE SEQUENCE [LARGE SCALE GENOMIC DNA]</scope>
    <source>
        <strain evidence="3 4">ATCC 700006</strain>
    </source>
</reference>